<dbReference type="InterPro" id="IPR044023">
    <property type="entry name" value="Ig_7"/>
</dbReference>
<accession>A0ABP7F0E5</accession>
<dbReference type="InterPro" id="IPR026341">
    <property type="entry name" value="T9SS_type_B"/>
</dbReference>
<dbReference type="InterPro" id="IPR052574">
    <property type="entry name" value="CDIRP"/>
</dbReference>
<gene>
    <name evidence="5" type="ORF">GCM10022422_07740</name>
</gene>
<dbReference type="Gene3D" id="3.80.10.10">
    <property type="entry name" value="Ribonuclease Inhibitor"/>
    <property type="match status" value="2"/>
</dbReference>
<proteinExistence type="predicted"/>
<dbReference type="PROSITE" id="PS50041">
    <property type="entry name" value="C_TYPE_LECTIN_2"/>
    <property type="match status" value="1"/>
</dbReference>
<dbReference type="InterPro" id="IPR016186">
    <property type="entry name" value="C-type_lectin-like/link_sf"/>
</dbReference>
<evidence type="ECO:0000256" key="1">
    <source>
        <dbReference type="ARBA" id="ARBA00022614"/>
    </source>
</evidence>
<organism evidence="5 6">
    <name type="scientific">Flavobacterium ginsengisoli</name>
    <dbReference type="NCBI Taxonomy" id="871694"/>
    <lineage>
        <taxon>Bacteria</taxon>
        <taxon>Pseudomonadati</taxon>
        <taxon>Bacteroidota</taxon>
        <taxon>Flavobacteriia</taxon>
        <taxon>Flavobacteriales</taxon>
        <taxon>Flavobacteriaceae</taxon>
        <taxon>Flavobacterium</taxon>
    </lineage>
</organism>
<evidence type="ECO:0000313" key="5">
    <source>
        <dbReference type="EMBL" id="GAA3728264.1"/>
    </source>
</evidence>
<dbReference type="SUPFAM" id="SSF56436">
    <property type="entry name" value="C-type lectin-like"/>
    <property type="match status" value="1"/>
</dbReference>
<keyword evidence="3" id="KW-0732">Signal</keyword>
<dbReference type="EMBL" id="BAABDT010000001">
    <property type="protein sequence ID" value="GAA3728264.1"/>
    <property type="molecule type" value="Genomic_DNA"/>
</dbReference>
<keyword evidence="1" id="KW-0433">Leucine-rich repeat</keyword>
<feature type="signal peptide" evidence="3">
    <location>
        <begin position="1"/>
        <end position="24"/>
    </location>
</feature>
<dbReference type="SUPFAM" id="SSF52058">
    <property type="entry name" value="L domain-like"/>
    <property type="match status" value="2"/>
</dbReference>
<dbReference type="InterPro" id="IPR034007">
    <property type="entry name" value="CTLD_bac"/>
</dbReference>
<dbReference type="InterPro" id="IPR032675">
    <property type="entry name" value="LRR_dom_sf"/>
</dbReference>
<dbReference type="CDD" id="cd03603">
    <property type="entry name" value="CLECT_VCBS"/>
    <property type="match status" value="1"/>
</dbReference>
<dbReference type="RefSeq" id="WP_345157318.1">
    <property type="nucleotide sequence ID" value="NZ_BAABDT010000001.1"/>
</dbReference>
<dbReference type="Gene3D" id="3.10.100.10">
    <property type="entry name" value="Mannose-Binding Protein A, subunit A"/>
    <property type="match status" value="1"/>
</dbReference>
<evidence type="ECO:0000256" key="3">
    <source>
        <dbReference type="SAM" id="SignalP"/>
    </source>
</evidence>
<evidence type="ECO:0000313" key="6">
    <source>
        <dbReference type="Proteomes" id="UP001501367"/>
    </source>
</evidence>
<dbReference type="Proteomes" id="UP001501367">
    <property type="component" value="Unassembled WGS sequence"/>
</dbReference>
<comment type="caution">
    <text evidence="5">The sequence shown here is derived from an EMBL/GenBank/DDBJ whole genome shotgun (WGS) entry which is preliminary data.</text>
</comment>
<reference evidence="6" key="1">
    <citation type="journal article" date="2019" name="Int. J. Syst. Evol. Microbiol.">
        <title>The Global Catalogue of Microorganisms (GCM) 10K type strain sequencing project: providing services to taxonomists for standard genome sequencing and annotation.</title>
        <authorList>
            <consortium name="The Broad Institute Genomics Platform"/>
            <consortium name="The Broad Institute Genome Sequencing Center for Infectious Disease"/>
            <person name="Wu L."/>
            <person name="Ma J."/>
        </authorList>
    </citation>
    <scope>NUCLEOTIDE SEQUENCE [LARGE SCALE GENOMIC DNA]</scope>
    <source>
        <strain evidence="6">JCM 17336</strain>
    </source>
</reference>
<feature type="chain" id="PRO_5046847642" description="C-type lectin domain-containing protein" evidence="3">
    <location>
        <begin position="25"/>
        <end position="1107"/>
    </location>
</feature>
<dbReference type="PANTHER" id="PTHR47566">
    <property type="match status" value="1"/>
</dbReference>
<keyword evidence="2" id="KW-0677">Repeat</keyword>
<feature type="domain" description="C-type lectin" evidence="4">
    <location>
        <begin position="558"/>
        <end position="681"/>
    </location>
</feature>
<protein>
    <recommendedName>
        <fullName evidence="4">C-type lectin domain-containing protein</fullName>
    </recommendedName>
</protein>
<dbReference type="NCBIfam" id="TIGR04131">
    <property type="entry name" value="Bac_Flav_CTERM"/>
    <property type="match status" value="1"/>
</dbReference>
<keyword evidence="6" id="KW-1185">Reference proteome</keyword>
<sequence>MKNNYSLKISFLFILLLSNFIGSAQQYTSIPDSNFEQALIDLNIDSGAIDGQVLTANIINLKTLELRGKNILDLTGIEYFTNLESLDLGVINNDPNRNNKISSLNITKNTKLKYLSCYYNNLTNLDVSKNINLTELHIVGNKLNSINVSNNKLLRILDCGSNNFKDLDVTQNTALEVLNFDRNKLTDIDLSNNIALINLVCNYNQLTNLNISKNIKLDVLSCSFNKLSSLDVSQNTIIQGIMCDVNEITSLDISNNTILKSLTLNTNKVSVLDISKNLQLYAIDAGNNQLTSIDVAKHLSLNNLQIANNHISNLDVTNNGALEILQFSSTDVPEINVSKNPKLIQLYCSNTLLTSLDVSKNPKLVSVICYNNSLTSLNLKNGNNTSLYNLSFVSNPSLECIQVDDATYSNARWSTYKDATASYSSDCSKFSAIAPPVIKATGDQLYCPQGTIKIVTDVTITHDPLETGTEAIYIQVSSGYSSGFDKLELSNPTSHPTIITSWDAVAGKLTLSSPTGADVLYSDYVDAIKDVVFTNSSATASGIRTFSITMGKANYLPSTQHYYEYVPNIAITWTAARDAAAARTYYGLKGYLATILSADEAKLIGEQASGTGWIGGSDAETEGVWKWVTGPEAGTIFWNGNANGSTPNFAFWNTGEPNNQGDEDYAHITQPGVGIRGSWNDLSNTGSLTPGDAYQPKGYIVEYGGMPGEAPLEIATSTKITIPVATPAIDPTPVCDSGSFTFNATASAGATIRWFDAAVGGNLLATGSTYTTPTLSTTTTYYVDAGCESNRKSVKATVNATPSDPIAEQDTYTNCGPGSLTIKATSNVGSINWYDAATGGTSLYMGTAFTTPKISSNTTYYAEASNGTCINTTRIPINIEIYTPPAVSDETLPLCQFQSITLDAGISGMNYLWSNGATTQTISVNTSGKYTVAVTSPSPENCTSTKTITVEEHKVPQIARVDVEGTRAIIYPVKAEDYFEYSVDGVNFQDSTIFYDVPGGLQTAYAREKSGCGGTTKQFVVLVFPLFFTPNNDTYNDVWEVTGMENYPQAVVTIFDRYGKLVAQLSRFKMSWDGTLNQIPLPASDYWYALKVDDSMPVLRGHFTLKR</sequence>
<evidence type="ECO:0000256" key="2">
    <source>
        <dbReference type="ARBA" id="ARBA00022737"/>
    </source>
</evidence>
<dbReference type="PANTHER" id="PTHR47566:SF1">
    <property type="entry name" value="PROTEIN NUD1"/>
    <property type="match status" value="1"/>
</dbReference>
<dbReference type="InterPro" id="IPR016187">
    <property type="entry name" value="CTDL_fold"/>
</dbReference>
<evidence type="ECO:0000259" key="4">
    <source>
        <dbReference type="PROSITE" id="PS50041"/>
    </source>
</evidence>
<dbReference type="Pfam" id="PF19081">
    <property type="entry name" value="Ig_7"/>
    <property type="match status" value="2"/>
</dbReference>
<name>A0ABP7F0E5_9FLAO</name>
<dbReference type="Pfam" id="PF13585">
    <property type="entry name" value="CHU_C"/>
    <property type="match status" value="1"/>
</dbReference>
<dbReference type="InterPro" id="IPR001304">
    <property type="entry name" value="C-type_lectin-like"/>
</dbReference>